<organism evidence="3 4">
    <name type="scientific">Dulcicalothrix desertica PCC 7102</name>
    <dbReference type="NCBI Taxonomy" id="232991"/>
    <lineage>
        <taxon>Bacteria</taxon>
        <taxon>Bacillati</taxon>
        <taxon>Cyanobacteriota</taxon>
        <taxon>Cyanophyceae</taxon>
        <taxon>Nostocales</taxon>
        <taxon>Calotrichaceae</taxon>
        <taxon>Dulcicalothrix</taxon>
    </lineage>
</organism>
<gene>
    <name evidence="3" type="ORF">DSM106972_049010</name>
</gene>
<proteinExistence type="predicted"/>
<dbReference type="Proteomes" id="UP000271624">
    <property type="component" value="Unassembled WGS sequence"/>
</dbReference>
<dbReference type="AlphaFoldDB" id="A0A3S1CJK3"/>
<reference evidence="3" key="2">
    <citation type="journal article" date="2019" name="Genome Biol. Evol.">
        <title>Day and night: Metabolic profiles and evolutionary relationships of six axenic non-marine cyanobacteria.</title>
        <authorList>
            <person name="Will S.E."/>
            <person name="Henke P."/>
            <person name="Boedeker C."/>
            <person name="Huang S."/>
            <person name="Brinkmann H."/>
            <person name="Rohde M."/>
            <person name="Jarek M."/>
            <person name="Friedl T."/>
            <person name="Seufert S."/>
            <person name="Schumacher M."/>
            <person name="Overmann J."/>
            <person name="Neumann-Schaal M."/>
            <person name="Petersen J."/>
        </authorList>
    </citation>
    <scope>NUCLEOTIDE SEQUENCE [LARGE SCALE GENOMIC DNA]</scope>
    <source>
        <strain evidence="3">PCC 7102</strain>
    </source>
</reference>
<feature type="chain" id="PRO_5030082998" evidence="2">
    <location>
        <begin position="30"/>
        <end position="497"/>
    </location>
</feature>
<evidence type="ECO:0000313" key="4">
    <source>
        <dbReference type="Proteomes" id="UP000271624"/>
    </source>
</evidence>
<comment type="caution">
    <text evidence="3">The sequence shown here is derived from an EMBL/GenBank/DDBJ whole genome shotgun (WGS) entry which is preliminary data.</text>
</comment>
<feature type="signal peptide" evidence="2">
    <location>
        <begin position="1"/>
        <end position="29"/>
    </location>
</feature>
<evidence type="ECO:0000256" key="2">
    <source>
        <dbReference type="SAM" id="SignalP"/>
    </source>
</evidence>
<accession>A0A3S1CJK3</accession>
<dbReference type="RefSeq" id="WP_127083243.1">
    <property type="nucleotide sequence ID" value="NZ_RSCL01000012.1"/>
</dbReference>
<name>A0A3S1CJK3_9CYAN</name>
<feature type="region of interest" description="Disordered" evidence="1">
    <location>
        <begin position="308"/>
        <end position="329"/>
    </location>
</feature>
<dbReference type="OrthoDB" id="583296at2"/>
<keyword evidence="2" id="KW-0732">Signal</keyword>
<sequence length="497" mass="54509">MQLIKPFRKLVVSVLLIGSSIFSVSSAIAQESSVESRILVNVDVIYPVNYLKEEFKKISSNPTQADVVQIGGQLNFSTIPDIQAIRFSRSFIYDPFANDYYNNRNVGGSDFNYSDQASTSNPFLSATFTERKGNPPLTLSFNSSGSNPPALAYNGTSCKDNDGCVLMHYGYSEEITSRNALTPSLFKTILKLRDNNGNLVSMINAMATPIVTSSSGGVTQYLIAYHEQSDPANNGVLMGVWTEIPVASGISSNSMLLQKQLKDIVQNQSQSPRLSYSNSSNSKITISNTRYFLSSTQIPLDQLSRTSLPPTDSRFMPLPNADGTISPGETTKPVIIAQTQSAKKAMTWVINNKVDVNGETYVQARYDSKTNPYSGDTSVDQTLSLLCIRKSPELTSNPIPEIAKGTTYTNSWSGGEVFAIPEVVGNSLLSEQNADNKCQEEGQKRYSLSGFRMAEFHDGIQPSGFGFYAKSTDPNLSISNVRYWVKINDQNANPWSK</sequence>
<reference evidence="3" key="1">
    <citation type="submission" date="2018-12" db="EMBL/GenBank/DDBJ databases">
        <authorList>
            <person name="Will S."/>
            <person name="Neumann-Schaal M."/>
            <person name="Henke P."/>
        </authorList>
    </citation>
    <scope>NUCLEOTIDE SEQUENCE</scope>
    <source>
        <strain evidence="3">PCC 7102</strain>
    </source>
</reference>
<keyword evidence="4" id="KW-1185">Reference proteome</keyword>
<protein>
    <submittedName>
        <fullName evidence="3">Uncharacterized protein</fullName>
    </submittedName>
</protein>
<evidence type="ECO:0000313" key="3">
    <source>
        <dbReference type="EMBL" id="RUT03987.1"/>
    </source>
</evidence>
<evidence type="ECO:0000256" key="1">
    <source>
        <dbReference type="SAM" id="MobiDB-lite"/>
    </source>
</evidence>
<dbReference type="EMBL" id="RSCL01000012">
    <property type="protein sequence ID" value="RUT03987.1"/>
    <property type="molecule type" value="Genomic_DNA"/>
</dbReference>